<evidence type="ECO:0000313" key="3">
    <source>
        <dbReference type="Proteomes" id="UP001344906"/>
    </source>
</evidence>
<dbReference type="RefSeq" id="WP_338257902.1">
    <property type="nucleotide sequence ID" value="NZ_BSRI01000002.1"/>
</dbReference>
<evidence type="ECO:0000313" key="2">
    <source>
        <dbReference type="EMBL" id="GLV60752.1"/>
    </source>
</evidence>
<feature type="region of interest" description="Disordered" evidence="1">
    <location>
        <begin position="206"/>
        <end position="367"/>
    </location>
</feature>
<accession>A0ABQ6G7Y3</accession>
<feature type="compositionally biased region" description="Basic and acidic residues" evidence="1">
    <location>
        <begin position="349"/>
        <end position="361"/>
    </location>
</feature>
<proteinExistence type="predicted"/>
<comment type="caution">
    <text evidence="2">The sequence shown here is derived from an EMBL/GenBank/DDBJ whole genome shotgun (WGS) entry which is preliminary data.</text>
</comment>
<dbReference type="EMBL" id="BSRI01000002">
    <property type="protein sequence ID" value="GLV60752.1"/>
    <property type="molecule type" value="Genomic_DNA"/>
</dbReference>
<gene>
    <name evidence="2" type="ORF">KDH_75710</name>
</gene>
<name>A0ABQ6G7Y3_9CHLR</name>
<dbReference type="Proteomes" id="UP001344906">
    <property type="component" value="Unassembled WGS sequence"/>
</dbReference>
<feature type="region of interest" description="Disordered" evidence="1">
    <location>
        <begin position="117"/>
        <end position="150"/>
    </location>
</feature>
<feature type="compositionally biased region" description="Polar residues" evidence="1">
    <location>
        <begin position="223"/>
        <end position="291"/>
    </location>
</feature>
<organism evidence="2 3">
    <name type="scientific">Dictyobacter halimunensis</name>
    <dbReference type="NCBI Taxonomy" id="3026934"/>
    <lineage>
        <taxon>Bacteria</taxon>
        <taxon>Bacillati</taxon>
        <taxon>Chloroflexota</taxon>
        <taxon>Ktedonobacteria</taxon>
        <taxon>Ktedonobacterales</taxon>
        <taxon>Dictyobacteraceae</taxon>
        <taxon>Dictyobacter</taxon>
    </lineage>
</organism>
<sequence length="367" mass="39443">MAMTNPNLMCVFDEPAQADDAINALENAGFGADQIYYSSRPNNDNGFFASLRNLFSANNGDSNVSHDLKDLGLTSDEADYYQQQHRAGHGIVAVQANGRDQEALSILRSLGAHVYGTQNTSDQSGTYGTTDTERADGDYGATGGNRTDTYQNDQTYNNAGAGMGATPDQQDYSNAGTGAGAYQNDPAYGNTGIGAGSDRGQAPYGGAGTGAGMYQNDPADANNMASGAGTYQQQNNDPAYNNAGTYQRQNNDPAYNNAGTYQQQNNDPAYNNAGTYQQQQNDPAYNNAGTYQQQQQQNDPAYNNAGTGAGTYQQNERDANTYADNRVGNEVAREQRRMGTRGTENDVSMDERARENYDPNRDPNNNL</sequence>
<evidence type="ECO:0000256" key="1">
    <source>
        <dbReference type="SAM" id="MobiDB-lite"/>
    </source>
</evidence>
<evidence type="ECO:0008006" key="4">
    <source>
        <dbReference type="Google" id="ProtNLM"/>
    </source>
</evidence>
<keyword evidence="3" id="KW-1185">Reference proteome</keyword>
<feature type="compositionally biased region" description="Polar residues" evidence="1">
    <location>
        <begin position="117"/>
        <end position="130"/>
    </location>
</feature>
<protein>
    <recommendedName>
        <fullName evidence="4">General stress protein 17M-like domain-containing protein</fullName>
    </recommendedName>
</protein>
<feature type="compositionally biased region" description="Polar residues" evidence="1">
    <location>
        <begin position="298"/>
        <end position="314"/>
    </location>
</feature>
<reference evidence="2 3" key="1">
    <citation type="submission" date="2023-02" db="EMBL/GenBank/DDBJ databases">
        <title>Dictyobacter halimunensis sp. nov., a new member of the class Ktedonobacteria from forest soil in a geothermal area.</title>
        <authorList>
            <person name="Rachmania M.K."/>
            <person name="Ningsih F."/>
            <person name="Sakai Y."/>
            <person name="Yabe S."/>
            <person name="Yokota A."/>
            <person name="Sjamsuridzal W."/>
        </authorList>
    </citation>
    <scope>NUCLEOTIDE SEQUENCE [LARGE SCALE GENOMIC DNA]</scope>
    <source>
        <strain evidence="2 3">S3.2.2.5</strain>
    </source>
</reference>